<feature type="compositionally biased region" description="Polar residues" evidence="8">
    <location>
        <begin position="37"/>
        <end position="62"/>
    </location>
</feature>
<keyword evidence="11" id="KW-1185">Reference proteome</keyword>
<evidence type="ECO:0000313" key="11">
    <source>
        <dbReference type="Proteomes" id="UP000245783"/>
    </source>
</evidence>
<evidence type="ECO:0000313" key="10">
    <source>
        <dbReference type="EMBL" id="PWN40585.1"/>
    </source>
</evidence>
<feature type="compositionally biased region" description="Basic and acidic residues" evidence="8">
    <location>
        <begin position="378"/>
        <end position="402"/>
    </location>
</feature>
<dbReference type="InterPro" id="IPR015943">
    <property type="entry name" value="WD40/YVTN_repeat-like_dom_sf"/>
</dbReference>
<keyword evidence="4" id="KW-0805">Transcription regulation</keyword>
<dbReference type="PANTHER" id="PTHR19879:SF1">
    <property type="entry name" value="CANNONBALL-RELATED"/>
    <property type="match status" value="1"/>
</dbReference>
<evidence type="ECO:0000256" key="8">
    <source>
        <dbReference type="SAM" id="MobiDB-lite"/>
    </source>
</evidence>
<dbReference type="InterPro" id="IPR019775">
    <property type="entry name" value="WD40_repeat_CS"/>
</dbReference>
<feature type="compositionally biased region" description="Low complexity" evidence="8">
    <location>
        <begin position="440"/>
        <end position="471"/>
    </location>
</feature>
<dbReference type="InterPro" id="IPR037264">
    <property type="entry name" value="TFIID_NTD2_sf"/>
</dbReference>
<dbReference type="CDD" id="cd08044">
    <property type="entry name" value="TAF5_NTD2"/>
    <property type="match status" value="1"/>
</dbReference>
<dbReference type="GO" id="GO:0016251">
    <property type="term" value="F:RNA polymerase II general transcription initiation factor activity"/>
    <property type="evidence" value="ECO:0007669"/>
    <property type="project" value="TreeGrafter"/>
</dbReference>
<feature type="compositionally biased region" description="Low complexity" evidence="8">
    <location>
        <begin position="1"/>
        <end position="22"/>
    </location>
</feature>
<dbReference type="InterPro" id="IPR007582">
    <property type="entry name" value="TFIID_NTD2"/>
</dbReference>
<evidence type="ECO:0000256" key="4">
    <source>
        <dbReference type="ARBA" id="ARBA00023015"/>
    </source>
</evidence>
<dbReference type="InterPro" id="IPR020472">
    <property type="entry name" value="WD40_PAC1"/>
</dbReference>
<protein>
    <submittedName>
        <fullName evidence="10">WD40 repeat-like protein</fullName>
    </submittedName>
</protein>
<name>A0A316VYN4_9BASI</name>
<evidence type="ECO:0000256" key="3">
    <source>
        <dbReference type="ARBA" id="ARBA00022737"/>
    </source>
</evidence>
<dbReference type="PRINTS" id="PR00320">
    <property type="entry name" value="GPROTEINBRPT"/>
</dbReference>
<dbReference type="Pfam" id="PF00400">
    <property type="entry name" value="WD40"/>
    <property type="match status" value="5"/>
</dbReference>
<comment type="subcellular location">
    <subcellularLocation>
        <location evidence="1">Nucleus</location>
    </subcellularLocation>
</comment>
<keyword evidence="6" id="KW-0539">Nucleus</keyword>
<dbReference type="GO" id="GO:0005669">
    <property type="term" value="C:transcription factor TFIID complex"/>
    <property type="evidence" value="ECO:0007669"/>
    <property type="project" value="TreeGrafter"/>
</dbReference>
<evidence type="ECO:0000256" key="2">
    <source>
        <dbReference type="ARBA" id="ARBA00022574"/>
    </source>
</evidence>
<keyword evidence="2 7" id="KW-0853">WD repeat</keyword>
<evidence type="ECO:0000256" key="5">
    <source>
        <dbReference type="ARBA" id="ARBA00023163"/>
    </source>
</evidence>
<evidence type="ECO:0000256" key="6">
    <source>
        <dbReference type="ARBA" id="ARBA00023242"/>
    </source>
</evidence>
<feature type="repeat" description="WD" evidence="7">
    <location>
        <begin position="823"/>
        <end position="856"/>
    </location>
</feature>
<dbReference type="SUPFAM" id="SSF50978">
    <property type="entry name" value="WD40 repeat-like"/>
    <property type="match status" value="1"/>
</dbReference>
<feature type="repeat" description="WD" evidence="7">
    <location>
        <begin position="623"/>
        <end position="670"/>
    </location>
</feature>
<dbReference type="PANTHER" id="PTHR19879">
    <property type="entry name" value="TRANSCRIPTION INITIATION FACTOR TFIID"/>
    <property type="match status" value="1"/>
</dbReference>
<dbReference type="Pfam" id="PF04494">
    <property type="entry name" value="TFIID_NTD2"/>
    <property type="match status" value="1"/>
</dbReference>
<dbReference type="OrthoDB" id="10266330at2759"/>
<keyword evidence="3" id="KW-0677">Repeat</keyword>
<sequence length="954" mass="100389">MSGPSGSSANALAGAASRPLASTAGPSNGPSLEPGNANGSNSTTNPMSNIPSSEGPSVTTNGVPPPTELDVDRMTAGSVHNFLAARGYNKALAALQSELSSADDTTTVGVAGGAISIGELAAKNAPRDVTRGASGPGAEEKHATEMLKQDFSDKERGFQNLRWWCEGSLDVYRPELLPLLLPIFVHSYLDLVHSGNGSAAASLYKHSSELFQPSQASLLSRLRAISLPSHVLSDGLAQRFRSERYVLKMSSTVFALLLGWLTDGAGPVQPANQLDEGDPDERGRKSVLRILNERCRIQVLNVAAQELARLRLEEGTGLTGAGPSYSIDDNQPTQKSLLSNHLSSAAVGSTDVVADFNAAAAGPQLKLGPEIPLSERLAEEVQRQDKAEQKKEQEEAEKKRNGSPDNEAQLGETPMEGVEEGRGAAHSPQQADGESRDILSAAPASRARSTATPARGGTAAATVRAETAAPSGQAASTAQKSDLIQPQYADLPPQAPLFRSVDVEREVARMRDARKAIRFGPIAEAQIKEENLNAAEGPAPRIATLPSICAYTYHDAEDGLACSTFSIDSSLMAAGFEDSYVQVWSLKGEPLQPLQGNIDLTKVSDSKSLKKQRQHTSLTTRRLVGHSGPVYGVSFDPVNGTAGAPKHLLSCSADGSARLWSLDTYSALVAYRGHQLPVWDIEWGPMGVYFATSSADRTARLWNTERIHPLRMYAGHLSDVDCLRFHPNSLYLATGSSDRTCRLWDVQRGACVRLFVGHSSPVSSVRISPDGRYLASAGAGSALGPSQAPSSFGLNARNGISSHDDDCSISLWDLGSGKRIKKMWGHSACINDIDFTKDSKLLISAAADCTVKVWDVAAAGGEGISASGHGASAAVVADGTGGSLPSGAAAAVSAMVNSNGLETARPNAADHPIGSATCSSDLLTTFHTKKTPIIDVQVTPRNLVLCSGPYDASI</sequence>
<feature type="region of interest" description="Disordered" evidence="8">
    <location>
        <begin position="1"/>
        <end position="71"/>
    </location>
</feature>
<dbReference type="SUPFAM" id="SSF160897">
    <property type="entry name" value="Taf5 N-terminal domain-like"/>
    <property type="match status" value="1"/>
</dbReference>
<feature type="domain" description="TFIID subunit TAF5 NTD2" evidence="9">
    <location>
        <begin position="150"/>
        <end position="263"/>
    </location>
</feature>
<dbReference type="SMART" id="SM00320">
    <property type="entry name" value="WD40"/>
    <property type="match status" value="6"/>
</dbReference>
<gene>
    <name evidence="10" type="ORF">IE81DRAFT_325455</name>
</gene>
<evidence type="ECO:0000256" key="1">
    <source>
        <dbReference type="ARBA" id="ARBA00004123"/>
    </source>
</evidence>
<dbReference type="EMBL" id="KZ819413">
    <property type="protein sequence ID" value="PWN40585.1"/>
    <property type="molecule type" value="Genomic_DNA"/>
</dbReference>
<dbReference type="InterPro" id="IPR036322">
    <property type="entry name" value="WD40_repeat_dom_sf"/>
</dbReference>
<accession>A0A316VYN4</accession>
<dbReference type="AlphaFoldDB" id="A0A316VYN4"/>
<feature type="repeat" description="WD" evidence="7">
    <location>
        <begin position="671"/>
        <end position="712"/>
    </location>
</feature>
<dbReference type="PROSITE" id="PS50294">
    <property type="entry name" value="WD_REPEATS_REGION"/>
    <property type="match status" value="3"/>
</dbReference>
<keyword evidence="5" id="KW-0804">Transcription</keyword>
<evidence type="ECO:0000256" key="7">
    <source>
        <dbReference type="PROSITE-ProRule" id="PRU00221"/>
    </source>
</evidence>
<organism evidence="10 11">
    <name type="scientific">Ceraceosorus guamensis</name>
    <dbReference type="NCBI Taxonomy" id="1522189"/>
    <lineage>
        <taxon>Eukaryota</taxon>
        <taxon>Fungi</taxon>
        <taxon>Dikarya</taxon>
        <taxon>Basidiomycota</taxon>
        <taxon>Ustilaginomycotina</taxon>
        <taxon>Exobasidiomycetes</taxon>
        <taxon>Ceraceosorales</taxon>
        <taxon>Ceraceosoraceae</taxon>
        <taxon>Ceraceosorus</taxon>
    </lineage>
</organism>
<dbReference type="STRING" id="1522189.A0A316VYN4"/>
<dbReference type="PROSITE" id="PS00678">
    <property type="entry name" value="WD_REPEATS_1"/>
    <property type="match status" value="2"/>
</dbReference>
<dbReference type="RefSeq" id="XP_025367745.1">
    <property type="nucleotide sequence ID" value="XM_025514514.1"/>
</dbReference>
<reference evidence="10 11" key="1">
    <citation type="journal article" date="2018" name="Mol. Biol. Evol.">
        <title>Broad Genomic Sampling Reveals a Smut Pathogenic Ancestry of the Fungal Clade Ustilaginomycotina.</title>
        <authorList>
            <person name="Kijpornyongpan T."/>
            <person name="Mondo S.J."/>
            <person name="Barry K."/>
            <person name="Sandor L."/>
            <person name="Lee J."/>
            <person name="Lipzen A."/>
            <person name="Pangilinan J."/>
            <person name="LaButti K."/>
            <person name="Hainaut M."/>
            <person name="Henrissat B."/>
            <person name="Grigoriev I.V."/>
            <person name="Spatafora J.W."/>
            <person name="Aime M.C."/>
        </authorList>
    </citation>
    <scope>NUCLEOTIDE SEQUENCE [LARGE SCALE GENOMIC DNA]</scope>
    <source>
        <strain evidence="10 11">MCA 4658</strain>
    </source>
</reference>
<dbReference type="GO" id="GO:0006367">
    <property type="term" value="P:transcription initiation at RNA polymerase II promoter"/>
    <property type="evidence" value="ECO:0007669"/>
    <property type="project" value="TreeGrafter"/>
</dbReference>
<proteinExistence type="predicted"/>
<dbReference type="InterPro" id="IPR001680">
    <property type="entry name" value="WD40_rpt"/>
</dbReference>
<dbReference type="InParanoid" id="A0A316VYN4"/>
<dbReference type="CDD" id="cd00200">
    <property type="entry name" value="WD40"/>
    <property type="match status" value="1"/>
</dbReference>
<dbReference type="Gene3D" id="1.25.40.500">
    <property type="entry name" value="TFIID subunit TAF5, NTD2 domain"/>
    <property type="match status" value="1"/>
</dbReference>
<dbReference type="GeneID" id="37036384"/>
<dbReference type="Proteomes" id="UP000245783">
    <property type="component" value="Unassembled WGS sequence"/>
</dbReference>
<dbReference type="FunCoup" id="A0A316VYN4">
    <property type="interactions" value="250"/>
</dbReference>
<feature type="repeat" description="WD" evidence="7">
    <location>
        <begin position="713"/>
        <end position="754"/>
    </location>
</feature>
<evidence type="ECO:0000259" key="9">
    <source>
        <dbReference type="Pfam" id="PF04494"/>
    </source>
</evidence>
<dbReference type="PROSITE" id="PS50082">
    <property type="entry name" value="WD_REPEATS_2"/>
    <property type="match status" value="4"/>
</dbReference>
<dbReference type="Gene3D" id="2.130.10.10">
    <property type="entry name" value="YVTN repeat-like/Quinoprotein amine dehydrogenase"/>
    <property type="match status" value="3"/>
</dbReference>
<feature type="region of interest" description="Disordered" evidence="8">
    <location>
        <begin position="378"/>
        <end position="481"/>
    </location>
</feature>